<dbReference type="PANTHER" id="PTHR24171">
    <property type="entry name" value="ANKYRIN REPEAT DOMAIN-CONTAINING PROTEIN 39-RELATED"/>
    <property type="match status" value="1"/>
</dbReference>
<keyword evidence="1" id="KW-0677">Repeat</keyword>
<dbReference type="SUPFAM" id="SSF48403">
    <property type="entry name" value="Ankyrin repeat"/>
    <property type="match status" value="1"/>
</dbReference>
<organism evidence="5">
    <name type="scientific">Hanusia phi</name>
    <dbReference type="NCBI Taxonomy" id="3032"/>
    <lineage>
        <taxon>Eukaryota</taxon>
        <taxon>Cryptophyceae</taxon>
        <taxon>Pyrenomonadales</taxon>
        <taxon>Geminigeraceae</taxon>
        <taxon>Hanusia</taxon>
    </lineage>
</organism>
<dbReference type="EMBL" id="HBEO01033304">
    <property type="protein sequence ID" value="CAD8506336.1"/>
    <property type="molecule type" value="Transcribed_RNA"/>
</dbReference>
<dbReference type="Pfam" id="PF12796">
    <property type="entry name" value="Ank_2"/>
    <property type="match status" value="1"/>
</dbReference>
<accession>A0A7S0HZB6</accession>
<dbReference type="InterPro" id="IPR002110">
    <property type="entry name" value="Ankyrin_rpt"/>
</dbReference>
<dbReference type="AlphaFoldDB" id="A0A7S0HZB6"/>
<dbReference type="GO" id="GO:0004842">
    <property type="term" value="F:ubiquitin-protein transferase activity"/>
    <property type="evidence" value="ECO:0007669"/>
    <property type="project" value="TreeGrafter"/>
</dbReference>
<keyword evidence="2 3" id="KW-0040">ANK repeat</keyword>
<dbReference type="SMART" id="SM00248">
    <property type="entry name" value="ANK"/>
    <property type="match status" value="2"/>
</dbReference>
<dbReference type="PANTHER" id="PTHR24171:SF8">
    <property type="entry name" value="BRCA1-ASSOCIATED RING DOMAIN PROTEIN 1"/>
    <property type="match status" value="1"/>
</dbReference>
<sequence length="168" mass="17967">MMSEFDQKTQDFHDAARAGDAPKIERMIRFVGMDPDEELNGLSPIHVAAAAGHCEATQALLRLGASVGKISHEGKSALMYAAESNNTKVVRVLLQKIEASESSPKQQPASSARPHVLQADRERGYRLYIPGGVQKLPSDSSPAAALQGAASLLPSSDEDDRSTANMLL</sequence>
<dbReference type="Gene3D" id="1.25.40.20">
    <property type="entry name" value="Ankyrin repeat-containing domain"/>
    <property type="match status" value="1"/>
</dbReference>
<feature type="repeat" description="ANK" evidence="3">
    <location>
        <begin position="40"/>
        <end position="72"/>
    </location>
</feature>
<feature type="repeat" description="ANK" evidence="3">
    <location>
        <begin position="73"/>
        <end position="96"/>
    </location>
</feature>
<evidence type="ECO:0000256" key="3">
    <source>
        <dbReference type="PROSITE-ProRule" id="PRU00023"/>
    </source>
</evidence>
<dbReference type="PROSITE" id="PS50088">
    <property type="entry name" value="ANK_REPEAT"/>
    <property type="match status" value="2"/>
</dbReference>
<name>A0A7S0HZB6_9CRYP</name>
<reference evidence="5" key="1">
    <citation type="submission" date="2021-01" db="EMBL/GenBank/DDBJ databases">
        <authorList>
            <person name="Corre E."/>
            <person name="Pelletier E."/>
            <person name="Niang G."/>
            <person name="Scheremetjew M."/>
            <person name="Finn R."/>
            <person name="Kale V."/>
            <person name="Holt S."/>
            <person name="Cochrane G."/>
            <person name="Meng A."/>
            <person name="Brown T."/>
            <person name="Cohen L."/>
        </authorList>
    </citation>
    <scope>NUCLEOTIDE SEQUENCE</scope>
    <source>
        <strain evidence="5">CCMP325</strain>
    </source>
</reference>
<proteinExistence type="predicted"/>
<dbReference type="InterPro" id="IPR036770">
    <property type="entry name" value="Ankyrin_rpt-contain_sf"/>
</dbReference>
<dbReference type="PROSITE" id="PS50297">
    <property type="entry name" value="ANK_REP_REGION"/>
    <property type="match status" value="2"/>
</dbReference>
<evidence type="ECO:0000256" key="2">
    <source>
        <dbReference type="ARBA" id="ARBA00023043"/>
    </source>
</evidence>
<gene>
    <name evidence="5" type="ORF">HPHI1048_LOCUS22546</name>
</gene>
<feature type="region of interest" description="Disordered" evidence="4">
    <location>
        <begin position="136"/>
        <end position="168"/>
    </location>
</feature>
<evidence type="ECO:0000256" key="1">
    <source>
        <dbReference type="ARBA" id="ARBA00022737"/>
    </source>
</evidence>
<dbReference type="GO" id="GO:0085020">
    <property type="term" value="P:protein K6-linked ubiquitination"/>
    <property type="evidence" value="ECO:0007669"/>
    <property type="project" value="TreeGrafter"/>
</dbReference>
<protein>
    <submittedName>
        <fullName evidence="5">Uncharacterized protein</fullName>
    </submittedName>
</protein>
<evidence type="ECO:0000313" key="5">
    <source>
        <dbReference type="EMBL" id="CAD8506336.1"/>
    </source>
</evidence>
<evidence type="ECO:0000256" key="4">
    <source>
        <dbReference type="SAM" id="MobiDB-lite"/>
    </source>
</evidence>